<dbReference type="FunFam" id="1.20.1250.20:FF:000134">
    <property type="entry name" value="MFS sugar transporter protein"/>
    <property type="match status" value="1"/>
</dbReference>
<dbReference type="InterPro" id="IPR001680">
    <property type="entry name" value="WD40_rpt"/>
</dbReference>
<dbReference type="Gene3D" id="2.130.10.10">
    <property type="entry name" value="YVTN repeat-like/Quinoprotein amine dehydrogenase"/>
    <property type="match status" value="1"/>
</dbReference>
<feature type="transmembrane region" description="Helical" evidence="10">
    <location>
        <begin position="1513"/>
        <end position="1532"/>
    </location>
</feature>
<dbReference type="PANTHER" id="PTHR48022:SF64">
    <property type="entry name" value="MAJOR FACILITATOR SUPERFAMILY (MFS) PROFILE DOMAIN-CONTAINING PROTEIN"/>
    <property type="match status" value="1"/>
</dbReference>
<proteinExistence type="inferred from homology"/>
<dbReference type="SUPFAM" id="SSF50978">
    <property type="entry name" value="WD40 repeat-like"/>
    <property type="match status" value="2"/>
</dbReference>
<dbReference type="PROSITE" id="PS50082">
    <property type="entry name" value="WD_REPEATS_2"/>
    <property type="match status" value="1"/>
</dbReference>
<comment type="similarity">
    <text evidence="2">Belongs to the major facilitator superfamily. Sugar transporter (TC 2.A.1.1) family.</text>
</comment>
<protein>
    <recommendedName>
        <fullName evidence="11">Major facilitator superfamily (MFS) profile domain-containing protein</fullName>
    </recommendedName>
</protein>
<feature type="region of interest" description="Disordered" evidence="9">
    <location>
        <begin position="1011"/>
        <end position="1058"/>
    </location>
</feature>
<keyword evidence="4 10" id="KW-0812">Transmembrane</keyword>
<evidence type="ECO:0000256" key="1">
    <source>
        <dbReference type="ARBA" id="ARBA00004141"/>
    </source>
</evidence>
<dbReference type="PROSITE" id="PS50850">
    <property type="entry name" value="MFS"/>
    <property type="match status" value="1"/>
</dbReference>
<dbReference type="InterPro" id="IPR020846">
    <property type="entry name" value="MFS_dom"/>
</dbReference>
<evidence type="ECO:0000313" key="12">
    <source>
        <dbReference type="EMBL" id="CAE6509892.1"/>
    </source>
</evidence>
<dbReference type="Pfam" id="PF08596">
    <property type="entry name" value="Lgl_C"/>
    <property type="match status" value="1"/>
</dbReference>
<evidence type="ECO:0000256" key="7">
    <source>
        <dbReference type="ARBA" id="ARBA00049119"/>
    </source>
</evidence>
<evidence type="ECO:0000256" key="5">
    <source>
        <dbReference type="ARBA" id="ARBA00022989"/>
    </source>
</evidence>
<dbReference type="InterPro" id="IPR003663">
    <property type="entry name" value="Sugar/inositol_transpt"/>
</dbReference>
<feature type="transmembrane region" description="Helical" evidence="10">
    <location>
        <begin position="1414"/>
        <end position="1436"/>
    </location>
</feature>
<evidence type="ECO:0000256" key="4">
    <source>
        <dbReference type="ARBA" id="ARBA00022692"/>
    </source>
</evidence>
<reference evidence="12" key="1">
    <citation type="submission" date="2021-01" db="EMBL/GenBank/DDBJ databases">
        <authorList>
            <person name="Kaushik A."/>
        </authorList>
    </citation>
    <scope>NUCLEOTIDE SEQUENCE</scope>
    <source>
        <strain evidence="12">AG3-1AP</strain>
    </source>
</reference>
<dbReference type="Gene3D" id="1.20.1250.20">
    <property type="entry name" value="MFS general substrate transporter like domains"/>
    <property type="match status" value="1"/>
</dbReference>
<evidence type="ECO:0000259" key="11">
    <source>
        <dbReference type="PROSITE" id="PS50850"/>
    </source>
</evidence>
<dbReference type="InterPro" id="IPR036259">
    <property type="entry name" value="MFS_trans_sf"/>
</dbReference>
<keyword evidence="8" id="KW-0853">WD repeat</keyword>
<evidence type="ECO:0000256" key="6">
    <source>
        <dbReference type="ARBA" id="ARBA00023136"/>
    </source>
</evidence>
<dbReference type="SUPFAM" id="SSF103473">
    <property type="entry name" value="MFS general substrate transporter"/>
    <property type="match status" value="1"/>
</dbReference>
<dbReference type="GO" id="GO:0016020">
    <property type="term" value="C:membrane"/>
    <property type="evidence" value="ECO:0007669"/>
    <property type="project" value="UniProtKB-SubCell"/>
</dbReference>
<evidence type="ECO:0000256" key="10">
    <source>
        <dbReference type="SAM" id="Phobius"/>
    </source>
</evidence>
<keyword evidence="6 10" id="KW-0472">Membrane</keyword>
<dbReference type="NCBIfam" id="TIGR00879">
    <property type="entry name" value="SP"/>
    <property type="match status" value="1"/>
</dbReference>
<dbReference type="Pfam" id="PF00083">
    <property type="entry name" value="Sugar_tr"/>
    <property type="match status" value="1"/>
</dbReference>
<gene>
    <name evidence="12" type="ORF">RDB_LOCUS129904</name>
</gene>
<keyword evidence="3" id="KW-0813">Transport</keyword>
<evidence type="ECO:0000256" key="8">
    <source>
        <dbReference type="PROSITE-ProRule" id="PRU00221"/>
    </source>
</evidence>
<comment type="catalytic activity">
    <reaction evidence="7">
        <text>myo-inositol(out) + H(+)(out) = myo-inositol(in) + H(+)(in)</text>
        <dbReference type="Rhea" id="RHEA:60364"/>
        <dbReference type="ChEBI" id="CHEBI:15378"/>
        <dbReference type="ChEBI" id="CHEBI:17268"/>
    </reaction>
</comment>
<comment type="subcellular location">
    <subcellularLocation>
        <location evidence="1">Membrane</location>
        <topology evidence="1">Multi-pass membrane protein</topology>
    </subcellularLocation>
</comment>
<feature type="transmembrane region" description="Helical" evidence="10">
    <location>
        <begin position="1484"/>
        <end position="1501"/>
    </location>
</feature>
<feature type="transmembrane region" description="Helical" evidence="10">
    <location>
        <begin position="1385"/>
        <end position="1402"/>
    </location>
</feature>
<dbReference type="InterPro" id="IPR015943">
    <property type="entry name" value="WD40/YVTN_repeat-like_dom_sf"/>
</dbReference>
<keyword evidence="5 10" id="KW-1133">Transmembrane helix</keyword>
<accession>A0A8H3D4B6</accession>
<sequence length="1579" mass="172494">MDFLRGPDKEFTEDISGSLRDRDAWKPGQLKQLGFKGELTALAHDTVNGVLAAATDNGRIYVFGSPAVTHCLQLQGTAADAGTKHLGFAASATRLIACDTRNKLHVWSFSSPGPPTLEGSMHAGDVVNCMATSLYHSHAFIGLKSGRTLAFDIDRLVISPYAIPNVWQKHELVLRRSGIMASPISPNFDNSPPPMVIDLAVHPRDLNLILVGYERGVALWNIIEQKAIGYYSLALLPGAPGAIIEPEKSPLLMEERFPPPTCVAWHPDGRLFAIGHMDGCISFWSVEEEDKPLDVRTVDRAEVHKVDFEAFAAAAALPPSTSAPPLTHEPIYKLAWSSKIPGSNYLTPAKGSYLTVLGGLQPATPPGLPCLYFPAFVAPPNSTVTTEGLDSNPALRDALIVSVTPTAYAEIISNPQLVIEDMVVLPEQNQILLIKSARDGRRKLWVESHPPSSFVDAVKSLTTIPDLDGPIPSLPQHVLDARSTGAQGPSRLPVELMMADLLDAQLHVVPKAELASLVRKTVERVFSSQAGGDQPNQDIQYERLSWLKVGQATPNIEGRAKTAKFEPNRIIVATHGDGIVRFYDSSSQLVLNPTPLRFEHPQPLPNLNIDPHWTISHPLLQKTLADSPACRAINAPPTYIHSRIQSVHFAPSSLDCALVLARGWVILYQFTPGGTPVPFEVNESTDGLIDLRPMSFEDDEGFRPVCLVTENMRGEVTCAAINGAGFMAIAYEDCSIVILDLRGPTVLARHEPHIEQGKRSAQDGPVRSIRWAQCILSEEEELGIHLICITESGLTRVFTLSPPNRSLSWSLRGQPKTAKYSSLARPIFSSVVELESAHVCEPTPEGLQRITDQSGLRNYGPSVWIAASQTRLRISAGVLGKEIAHVDRKPGKEVICIDVVERHGETVIVAFEGDGEVTIYSVPKLERINGFSFGYSMSRISSDAQGDFITNSNGNLLGLITLLDFSRARHPIVDLSVPTPVMRDRPDPADVTGIVSWLWATKSRTGAEIDACLAGPNRPPPKAKKAKYLPAERPSSEPISTVRPATEGSSAARANAAAGPSDLYSRLTAAVSERGEMLSSLEDKFGHLEAASKDLASQSNLTPESNSETYIKVGRKTRLEERRRWPPQLAEYRQQVPQSIPPFSSKAIVVPLATSYANGFDVFGRRIGILAGAFLVLVAAALQTATQNLGMFIGARFLIGFGSTFAGMASPLLISEVAYPTHRAALTSLYNSFWFSGSIVAAWSTFGTFRIPSNWSWRIPSALQGLSSVIQLALIWFLPESPRWLISQGRDDEARGVLVKWHAGGRQDDPLVALEYSQIKEALALESRSANASWLDLFRTTGNRRRIRIIFGIAIFSQWSGNGLISYYLERVLNGIGITKTDDQTLINGILSIYNFAIAITASMNVENAGRRRLFLASNSGMLLSFSALTACSAVFATTGNAHAGRGVLAFVFIFNGFYAIAYTPLIVSYTIEILPFFLRAKGLAFMNFSVLAAIIFNQYTNPIALDALQWKYYLVYTCWLVFELAYMYMFAVETKGRSLEETAALFDGDEAVYELKDRAIADLVEDGQEKGTPNESQV</sequence>
<feature type="transmembrane region" description="Helical" evidence="10">
    <location>
        <begin position="1448"/>
        <end position="1472"/>
    </location>
</feature>
<comment type="caution">
    <text evidence="12">The sequence shown here is derived from an EMBL/GenBank/DDBJ whole genome shotgun (WGS) entry which is preliminary data.</text>
</comment>
<dbReference type="InterPro" id="IPR005829">
    <property type="entry name" value="Sugar_transporter_CS"/>
</dbReference>
<feature type="transmembrane region" description="Helical" evidence="10">
    <location>
        <begin position="1233"/>
        <end position="1251"/>
    </location>
</feature>
<dbReference type="PROSITE" id="PS00216">
    <property type="entry name" value="SUGAR_TRANSPORT_1"/>
    <property type="match status" value="1"/>
</dbReference>
<dbReference type="GO" id="GO:0005351">
    <property type="term" value="F:carbohydrate:proton symporter activity"/>
    <property type="evidence" value="ECO:0007669"/>
    <property type="project" value="TreeGrafter"/>
</dbReference>
<feature type="transmembrane region" description="Helical" evidence="10">
    <location>
        <begin position="1189"/>
        <end position="1213"/>
    </location>
</feature>
<dbReference type="Pfam" id="PF00400">
    <property type="entry name" value="WD40"/>
    <property type="match status" value="1"/>
</dbReference>
<evidence type="ECO:0000256" key="3">
    <source>
        <dbReference type="ARBA" id="ARBA00022448"/>
    </source>
</evidence>
<organism evidence="12 13">
    <name type="scientific">Rhizoctonia solani</name>
    <dbReference type="NCBI Taxonomy" id="456999"/>
    <lineage>
        <taxon>Eukaryota</taxon>
        <taxon>Fungi</taxon>
        <taxon>Dikarya</taxon>
        <taxon>Basidiomycota</taxon>
        <taxon>Agaricomycotina</taxon>
        <taxon>Agaricomycetes</taxon>
        <taxon>Cantharellales</taxon>
        <taxon>Ceratobasidiaceae</taxon>
        <taxon>Rhizoctonia</taxon>
    </lineage>
</organism>
<feature type="domain" description="Major facilitator superfamily (MFS) profile" evidence="11">
    <location>
        <begin position="1068"/>
        <end position="1536"/>
    </location>
</feature>
<evidence type="ECO:0000256" key="9">
    <source>
        <dbReference type="SAM" id="MobiDB-lite"/>
    </source>
</evidence>
<evidence type="ECO:0000313" key="13">
    <source>
        <dbReference type="Proteomes" id="UP000663831"/>
    </source>
</evidence>
<feature type="transmembrane region" description="Helical" evidence="10">
    <location>
        <begin position="1349"/>
        <end position="1369"/>
    </location>
</feature>
<feature type="repeat" description="WD" evidence="8">
    <location>
        <begin position="261"/>
        <end position="294"/>
    </location>
</feature>
<dbReference type="OrthoDB" id="19944at2759"/>
<dbReference type="EMBL" id="CAJMWV010005247">
    <property type="protein sequence ID" value="CAE6509892.1"/>
    <property type="molecule type" value="Genomic_DNA"/>
</dbReference>
<dbReference type="InterPro" id="IPR013905">
    <property type="entry name" value="Lgl_C_dom"/>
</dbReference>
<evidence type="ECO:0000256" key="2">
    <source>
        <dbReference type="ARBA" id="ARBA00010992"/>
    </source>
</evidence>
<dbReference type="InterPro" id="IPR036322">
    <property type="entry name" value="WD40_repeat_dom_sf"/>
</dbReference>
<dbReference type="InterPro" id="IPR005828">
    <property type="entry name" value="MFS_sugar_transport-like"/>
</dbReference>
<feature type="transmembrane region" description="Helical" evidence="10">
    <location>
        <begin position="1163"/>
        <end position="1182"/>
    </location>
</feature>
<dbReference type="InterPro" id="IPR050360">
    <property type="entry name" value="MFS_Sugar_Transporters"/>
</dbReference>
<name>A0A8H3D4B6_9AGAM</name>
<dbReference type="SMART" id="SM00320">
    <property type="entry name" value="WD40"/>
    <property type="match status" value="5"/>
</dbReference>
<dbReference type="Proteomes" id="UP000663831">
    <property type="component" value="Unassembled WGS sequence"/>
</dbReference>
<dbReference type="PANTHER" id="PTHR48022">
    <property type="entry name" value="PLASTIDIC GLUCOSE TRANSPORTER 4"/>
    <property type="match status" value="1"/>
</dbReference>